<name>A0ACC0DP92_9BASI</name>
<gene>
    <name evidence="1" type="ORF">MJO28_015530</name>
</gene>
<reference evidence="2" key="1">
    <citation type="journal article" date="2018" name="BMC Genomics">
        <title>Genomic insights into host adaptation between the wheat stripe rust pathogen (Puccinia striiformis f. sp. tritici) and the barley stripe rust pathogen (Puccinia striiformis f. sp. hordei).</title>
        <authorList>
            <person name="Xia C."/>
            <person name="Wang M."/>
            <person name="Yin C."/>
            <person name="Cornejo O.E."/>
            <person name="Hulbert S.H."/>
            <person name="Chen X."/>
        </authorList>
    </citation>
    <scope>NUCLEOTIDE SEQUENCE [LARGE SCALE GENOMIC DNA]</scope>
    <source>
        <strain evidence="2">93-210</strain>
    </source>
</reference>
<keyword evidence="2" id="KW-1185">Reference proteome</keyword>
<reference evidence="2" key="2">
    <citation type="journal article" date="2018" name="Mol. Plant Microbe Interact.">
        <title>Genome sequence resources for the wheat stripe rust pathogen (Puccinia striiformis f. sp. tritici) and the barley stripe rust pathogen (Puccinia striiformis f. sp. hordei).</title>
        <authorList>
            <person name="Xia C."/>
            <person name="Wang M."/>
            <person name="Yin C."/>
            <person name="Cornejo O.E."/>
            <person name="Hulbert S.H."/>
            <person name="Chen X."/>
        </authorList>
    </citation>
    <scope>NUCLEOTIDE SEQUENCE [LARGE SCALE GENOMIC DNA]</scope>
    <source>
        <strain evidence="2">93-210</strain>
    </source>
</reference>
<sequence length="443" mass="49955">SAQGRKGAWCPKCEGSRVALDKNIAHKPTDLIGARIPRAMDTSDASAPSPTSEPVEEFELRFRQLGQLVIDGFKRLQSKFWPSELDRNQATIYAPTSALPFHKIHLDSNEALSDELLSELLPLLASQLETLSPLLNQGNICMDPGSNLMCLLKLQPPLDYNMTRVDYYMALISPRPLHTSERVDDQQLKKFKSCRLNRLSSDFRELELMIDIICDSACSQIEGWNLCLVNESSEGEYWEWCWNQSTVALSTAETLLQAIQNNTDGGVYDQNGRALTTVWDLYEEDITDALGHINSVINLLSGSELVAAKGYWGWGMRGMTQQFSEAIASLGGSLDHWKLWQGHYGRQFVRQLVIHLTQLFITLSGPQINVRRLPPYTEMNSKQIKHWFESAQESKKDLLFEANEAPKDNAADTQKITDAAQSLLKCFLSSFILSPHTRDRSRS</sequence>
<dbReference type="Proteomes" id="UP001060170">
    <property type="component" value="Chromosome 17"/>
</dbReference>
<accession>A0ACC0DP92</accession>
<evidence type="ECO:0000313" key="2">
    <source>
        <dbReference type="Proteomes" id="UP001060170"/>
    </source>
</evidence>
<organism evidence="1 2">
    <name type="scientific">Puccinia striiformis f. sp. tritici</name>
    <dbReference type="NCBI Taxonomy" id="168172"/>
    <lineage>
        <taxon>Eukaryota</taxon>
        <taxon>Fungi</taxon>
        <taxon>Dikarya</taxon>
        <taxon>Basidiomycota</taxon>
        <taxon>Pucciniomycotina</taxon>
        <taxon>Pucciniomycetes</taxon>
        <taxon>Pucciniales</taxon>
        <taxon>Pucciniaceae</taxon>
        <taxon>Puccinia</taxon>
    </lineage>
</organism>
<reference evidence="1 2" key="3">
    <citation type="journal article" date="2022" name="Microbiol. Spectr.">
        <title>Folding features and dynamics of 3D genome architecture in plant fungal pathogens.</title>
        <authorList>
            <person name="Xia C."/>
        </authorList>
    </citation>
    <scope>NUCLEOTIDE SEQUENCE [LARGE SCALE GENOMIC DNA]</scope>
    <source>
        <strain evidence="1 2">93-210</strain>
    </source>
</reference>
<proteinExistence type="predicted"/>
<protein>
    <submittedName>
        <fullName evidence="1">Uncharacterized protein</fullName>
    </submittedName>
</protein>
<feature type="non-terminal residue" evidence="1">
    <location>
        <position position="1"/>
    </location>
</feature>
<dbReference type="EMBL" id="CM045881">
    <property type="protein sequence ID" value="KAI7936631.1"/>
    <property type="molecule type" value="Genomic_DNA"/>
</dbReference>
<comment type="caution">
    <text evidence="1">The sequence shown here is derived from an EMBL/GenBank/DDBJ whole genome shotgun (WGS) entry which is preliminary data.</text>
</comment>
<evidence type="ECO:0000313" key="1">
    <source>
        <dbReference type="EMBL" id="KAI7936631.1"/>
    </source>
</evidence>